<feature type="transmembrane region" description="Helical" evidence="8">
    <location>
        <begin position="220"/>
        <end position="235"/>
    </location>
</feature>
<evidence type="ECO:0000256" key="1">
    <source>
        <dbReference type="ARBA" id="ARBA00004651"/>
    </source>
</evidence>
<keyword evidence="7 8" id="KW-0472">Membrane</keyword>
<evidence type="ECO:0000256" key="8">
    <source>
        <dbReference type="SAM" id="Phobius"/>
    </source>
</evidence>
<gene>
    <name evidence="9" type="ORF">CG710_001015</name>
</gene>
<dbReference type="AlphaFoldDB" id="A0A371JK99"/>
<evidence type="ECO:0000256" key="2">
    <source>
        <dbReference type="ARBA" id="ARBA00010735"/>
    </source>
</evidence>
<comment type="similarity">
    <text evidence="2">Belongs to the AzlC family.</text>
</comment>
<comment type="caution">
    <text evidence="9">The sequence shown here is derived from an EMBL/GenBank/DDBJ whole genome shotgun (WGS) entry which is preliminary data.</text>
</comment>
<evidence type="ECO:0000256" key="7">
    <source>
        <dbReference type="ARBA" id="ARBA00023136"/>
    </source>
</evidence>
<dbReference type="InterPro" id="IPR011606">
    <property type="entry name" value="Brnchd-chn_aa_trnsp_permease"/>
</dbReference>
<protein>
    <submittedName>
        <fullName evidence="9">Branched-chain amino acid transporter AzlC</fullName>
    </submittedName>
</protein>
<evidence type="ECO:0000313" key="9">
    <source>
        <dbReference type="EMBL" id="RDY33137.1"/>
    </source>
</evidence>
<keyword evidence="5 8" id="KW-0812">Transmembrane</keyword>
<dbReference type="EMBL" id="NOKA02000001">
    <property type="protein sequence ID" value="RDY33137.1"/>
    <property type="molecule type" value="Genomic_DNA"/>
</dbReference>
<dbReference type="Pfam" id="PF03591">
    <property type="entry name" value="AzlC"/>
    <property type="match status" value="1"/>
</dbReference>
<keyword evidence="10" id="KW-1185">Reference proteome</keyword>
<name>A0A371JK99_9FIRM</name>
<dbReference type="GO" id="GO:1903785">
    <property type="term" value="P:L-valine transmembrane transport"/>
    <property type="evidence" value="ECO:0007669"/>
    <property type="project" value="TreeGrafter"/>
</dbReference>
<evidence type="ECO:0000256" key="5">
    <source>
        <dbReference type="ARBA" id="ARBA00022692"/>
    </source>
</evidence>
<proteinExistence type="inferred from homology"/>
<keyword evidence="6 8" id="KW-1133">Transmembrane helix</keyword>
<dbReference type="GO" id="GO:0005886">
    <property type="term" value="C:plasma membrane"/>
    <property type="evidence" value="ECO:0007669"/>
    <property type="project" value="UniProtKB-SubCell"/>
</dbReference>
<dbReference type="RefSeq" id="WP_094375645.1">
    <property type="nucleotide sequence ID" value="NZ_NOKA02000001.1"/>
</dbReference>
<evidence type="ECO:0000256" key="4">
    <source>
        <dbReference type="ARBA" id="ARBA00022475"/>
    </source>
</evidence>
<reference evidence="9 10" key="1">
    <citation type="journal article" date="2017" name="Genome Announc.">
        <title>Draft Genome Sequence of a Sporulating and Motile Strain of Lachnotalea glycerini Isolated from Water in Quebec City, Canada.</title>
        <authorList>
            <person name="Maheux A.F."/>
            <person name="Boudreau D.K."/>
            <person name="Berube E."/>
            <person name="Boissinot M."/>
            <person name="Raymond F."/>
            <person name="Brodeur S."/>
            <person name="Corbeil J."/>
            <person name="Isabel S."/>
            <person name="Omar R.F."/>
            <person name="Bergeron M.G."/>
        </authorList>
    </citation>
    <scope>NUCLEOTIDE SEQUENCE [LARGE SCALE GENOMIC DNA]</scope>
    <source>
        <strain evidence="9 10">CCRI-19302</strain>
    </source>
</reference>
<comment type="subcellular location">
    <subcellularLocation>
        <location evidence="1">Cell membrane</location>
        <topology evidence="1">Multi-pass membrane protein</topology>
    </subcellularLocation>
</comment>
<evidence type="ECO:0000256" key="3">
    <source>
        <dbReference type="ARBA" id="ARBA00022448"/>
    </source>
</evidence>
<keyword evidence="3" id="KW-0813">Transport</keyword>
<evidence type="ECO:0000256" key="6">
    <source>
        <dbReference type="ARBA" id="ARBA00022989"/>
    </source>
</evidence>
<dbReference type="Proteomes" id="UP000216411">
    <property type="component" value="Unassembled WGS sequence"/>
</dbReference>
<feature type="transmembrane region" description="Helical" evidence="8">
    <location>
        <begin position="174"/>
        <end position="191"/>
    </location>
</feature>
<accession>A0A371JK99</accession>
<organism evidence="9 10">
    <name type="scientific">Lachnotalea glycerini</name>
    <dbReference type="NCBI Taxonomy" id="1763509"/>
    <lineage>
        <taxon>Bacteria</taxon>
        <taxon>Bacillati</taxon>
        <taxon>Bacillota</taxon>
        <taxon>Clostridia</taxon>
        <taxon>Lachnospirales</taxon>
        <taxon>Lachnospiraceae</taxon>
        <taxon>Lachnotalea</taxon>
    </lineage>
</organism>
<sequence>MIEIDYEKEKTNYEDKKKAFLYAFPKTIPVLTGFLVLGMAYGVLMQSKGYGVLWSVLMSAVAFCGSMQFVAITLLTTAFNPLQALFLSIMVNARHLFYGISMLEKYKGLGRARMFLIYVLCDETFSIASSDAPPSDVNHKYYYLSISALDYFYWVFGTFLGGLAGNVVNFNTKGLDFVLTALFVVLFLEQWKKRENRASGVIGIIATIISLFLFGKNNLVIPSMILILIILMLRGKKECI</sequence>
<keyword evidence="4" id="KW-1003">Cell membrane</keyword>
<dbReference type="OrthoDB" id="3181706at2"/>
<feature type="transmembrane region" description="Helical" evidence="8">
    <location>
        <begin position="51"/>
        <end position="76"/>
    </location>
</feature>
<feature type="transmembrane region" description="Helical" evidence="8">
    <location>
        <begin position="198"/>
        <end position="214"/>
    </location>
</feature>
<feature type="transmembrane region" description="Helical" evidence="8">
    <location>
        <begin position="151"/>
        <end position="168"/>
    </location>
</feature>
<feature type="transmembrane region" description="Helical" evidence="8">
    <location>
        <begin position="20"/>
        <end position="44"/>
    </location>
</feature>
<dbReference type="PANTHER" id="PTHR34979">
    <property type="entry name" value="INNER MEMBRANE PROTEIN YGAZ"/>
    <property type="match status" value="1"/>
</dbReference>
<dbReference type="PANTHER" id="PTHR34979:SF1">
    <property type="entry name" value="INNER MEMBRANE PROTEIN YGAZ"/>
    <property type="match status" value="1"/>
</dbReference>
<evidence type="ECO:0000313" key="10">
    <source>
        <dbReference type="Proteomes" id="UP000216411"/>
    </source>
</evidence>